<dbReference type="InterPro" id="IPR011990">
    <property type="entry name" value="TPR-like_helical_dom_sf"/>
</dbReference>
<accession>A0A0C9X5I7</accession>
<evidence type="ECO:0000256" key="3">
    <source>
        <dbReference type="ARBA" id="ARBA00023242"/>
    </source>
</evidence>
<evidence type="ECO:0000256" key="4">
    <source>
        <dbReference type="SAM" id="MobiDB-lite"/>
    </source>
</evidence>
<dbReference type="Pfam" id="PF08424">
    <property type="entry name" value="NRDE-2"/>
    <property type="match status" value="1"/>
</dbReference>
<dbReference type="PANTHER" id="PTHR13471:SF0">
    <property type="entry name" value="NUCLEAR EXOSOME REGULATOR NRDE2"/>
    <property type="match status" value="1"/>
</dbReference>
<evidence type="ECO:0000313" key="6">
    <source>
        <dbReference type="Proteomes" id="UP000054477"/>
    </source>
</evidence>
<dbReference type="OrthoDB" id="297219at2759"/>
<dbReference type="GO" id="GO:0071013">
    <property type="term" value="C:catalytic step 2 spliceosome"/>
    <property type="evidence" value="ECO:0007669"/>
    <property type="project" value="TreeGrafter"/>
</dbReference>
<dbReference type="Gene3D" id="1.25.40.10">
    <property type="entry name" value="Tetratricopeptide repeat domain"/>
    <property type="match status" value="1"/>
</dbReference>
<comment type="similarity">
    <text evidence="2">Belongs to the NRDE2 family.</text>
</comment>
<dbReference type="HOGENOM" id="CLU_007550_0_0_1"/>
<dbReference type="SUPFAM" id="SSF48452">
    <property type="entry name" value="TPR-like"/>
    <property type="match status" value="1"/>
</dbReference>
<reference evidence="6" key="2">
    <citation type="submission" date="2015-01" db="EMBL/GenBank/DDBJ databases">
        <title>Evolutionary Origins and Diversification of the Mycorrhizal Mutualists.</title>
        <authorList>
            <consortium name="DOE Joint Genome Institute"/>
            <consortium name="Mycorrhizal Genomics Consortium"/>
            <person name="Kohler A."/>
            <person name="Kuo A."/>
            <person name="Nagy L.G."/>
            <person name="Floudas D."/>
            <person name="Copeland A."/>
            <person name="Barry K.W."/>
            <person name="Cichocki N."/>
            <person name="Veneault-Fourrey C."/>
            <person name="LaButti K."/>
            <person name="Lindquist E.A."/>
            <person name="Lipzen A."/>
            <person name="Lundell T."/>
            <person name="Morin E."/>
            <person name="Murat C."/>
            <person name="Riley R."/>
            <person name="Ohm R."/>
            <person name="Sun H."/>
            <person name="Tunlid A."/>
            <person name="Henrissat B."/>
            <person name="Grigoriev I.V."/>
            <person name="Hibbett D.S."/>
            <person name="Martin F."/>
        </authorList>
    </citation>
    <scope>NUCLEOTIDE SEQUENCE [LARGE SCALE GENOMIC DNA]</scope>
    <source>
        <strain evidence="6">LaAM-08-1</strain>
    </source>
</reference>
<evidence type="ECO:0000256" key="1">
    <source>
        <dbReference type="ARBA" id="ARBA00004123"/>
    </source>
</evidence>
<dbReference type="GO" id="GO:1902369">
    <property type="term" value="P:negative regulation of RNA catabolic process"/>
    <property type="evidence" value="ECO:0007669"/>
    <property type="project" value="TreeGrafter"/>
</dbReference>
<reference evidence="5 6" key="1">
    <citation type="submission" date="2014-04" db="EMBL/GenBank/DDBJ databases">
        <authorList>
            <consortium name="DOE Joint Genome Institute"/>
            <person name="Kuo A."/>
            <person name="Kohler A."/>
            <person name="Nagy L.G."/>
            <person name="Floudas D."/>
            <person name="Copeland A."/>
            <person name="Barry K.W."/>
            <person name="Cichocki N."/>
            <person name="Veneault-Fourrey C."/>
            <person name="LaButti K."/>
            <person name="Lindquist E.A."/>
            <person name="Lipzen A."/>
            <person name="Lundell T."/>
            <person name="Morin E."/>
            <person name="Murat C."/>
            <person name="Sun H."/>
            <person name="Tunlid A."/>
            <person name="Henrissat B."/>
            <person name="Grigoriev I.V."/>
            <person name="Hibbett D.S."/>
            <person name="Martin F."/>
            <person name="Nordberg H.P."/>
            <person name="Cantor M.N."/>
            <person name="Hua S.X."/>
        </authorList>
    </citation>
    <scope>NUCLEOTIDE SEQUENCE [LARGE SCALE GENOMIC DNA]</scope>
    <source>
        <strain evidence="5 6">LaAM-08-1</strain>
    </source>
</reference>
<sequence>MSAPSFNSFPLSFSSFPELNPERQSKPSEVESGSRSSGNSKRSKDGESERRRHKHRRKPRSSSRSRHVENQSPDVVSAPERDEVQHIYYSDRKGDFLNIQYGGLHAGDVPKYHLAGGGRNVLGLSNSLVVVRRAGKSVEIGVMGRRKLSSLTDSTSRAVLASPPTRRIIQSDEDHKYREVDGFIRIPSRRGRPNLDESYRSIGTVVENSDSESSPESHYGPDNDDDTDVEGNTALSLTSHQETLKTLERALAVNAGSVDNWVSLLNHTLSSIPITSKNATKARSEITISLLTRAFSADPQNSKSKLLRLKYLKAGEEMWHESKLKAEWEDALRVGGVGIWMEWLEWMTRKGNSGVDGVVDAAVRALESFGFDEEEQLAKVRVFWRTAVAIQNAGYPERATAMFQAQTELSFNLPKSLSAAPFQSQLDELEEFWESETPRVGEENAKGWNSWYTSGKASVPPGFTTFSKPCDSTDLDPYRQWAAQELKADRTSLYPIRALSGYVGCDPYATILFADIRPMMLDLRSSKAKGALRMAWISSLGLHIPGLSLSFFGSADFNWDDRWNMTHLTKSPHLHALIPNSGMHHRYTPQSVAGVAVGPEQEYHSVFGPVRHWGMGVLSPLDIILVGRKASATLSAVWGADDVSGVDAGLVRQVFKQLRDGDCDHEWDSLALSFEAANNIKSALKLSKSFLSTARESLIRWGTHAQLERIRGRVDEARKVFKTVLTASTCDPTTAGASQIWWNWAEMEWLEGGSDLAVDVILLFSGIEGNNSGAAVLRCRRMLEDGIQRASHWKDLEAWIKLRTLLELLIGTAMMEVLRIFDSHMATNRGRIDHESLTVASLLLLYRHGILLRNAMPPAMLRQRAEKALQDYPSNSIILGIFLEGEKGQGIWGRVRGLLGGSDAKVKDVVRRIEEVWVAGWEKGRWTTEIERTRSGLSAATEHERTRASSVIWRICIELEIQAGALQNAKKLLFRALGECPLVKELYLLAFGSLRAVFDGRELSSLADVMAERGLRLRKGLDEVVKNGEVADELSNQGDECEDEIEYNARELRRLMPY</sequence>
<comment type="subcellular location">
    <subcellularLocation>
        <location evidence="1">Nucleus</location>
    </subcellularLocation>
</comment>
<dbReference type="AlphaFoldDB" id="A0A0C9X5I7"/>
<feature type="compositionally biased region" description="Basic and acidic residues" evidence="4">
    <location>
        <begin position="20"/>
        <end position="29"/>
    </location>
</feature>
<dbReference type="EMBL" id="KN838547">
    <property type="protein sequence ID" value="KIK07430.1"/>
    <property type="molecule type" value="Genomic_DNA"/>
</dbReference>
<evidence type="ECO:0000256" key="2">
    <source>
        <dbReference type="ARBA" id="ARBA00009265"/>
    </source>
</evidence>
<gene>
    <name evidence="5" type="ORF">K443DRAFT_129108</name>
</gene>
<dbReference type="GO" id="GO:0031048">
    <property type="term" value="P:regulatory ncRNA-mediated heterochromatin formation"/>
    <property type="evidence" value="ECO:0007669"/>
    <property type="project" value="TreeGrafter"/>
</dbReference>
<dbReference type="Proteomes" id="UP000054477">
    <property type="component" value="Unassembled WGS sequence"/>
</dbReference>
<organism evidence="5 6">
    <name type="scientific">Laccaria amethystina LaAM-08-1</name>
    <dbReference type="NCBI Taxonomy" id="1095629"/>
    <lineage>
        <taxon>Eukaryota</taxon>
        <taxon>Fungi</taxon>
        <taxon>Dikarya</taxon>
        <taxon>Basidiomycota</taxon>
        <taxon>Agaricomycotina</taxon>
        <taxon>Agaricomycetes</taxon>
        <taxon>Agaricomycetidae</taxon>
        <taxon>Agaricales</taxon>
        <taxon>Agaricineae</taxon>
        <taxon>Hydnangiaceae</taxon>
        <taxon>Laccaria</taxon>
    </lineage>
</organism>
<feature type="region of interest" description="Disordered" evidence="4">
    <location>
        <begin position="1"/>
        <end position="82"/>
    </location>
</feature>
<evidence type="ECO:0008006" key="7">
    <source>
        <dbReference type="Google" id="ProtNLM"/>
    </source>
</evidence>
<feature type="compositionally biased region" description="Polar residues" evidence="4">
    <location>
        <begin position="206"/>
        <end position="216"/>
    </location>
</feature>
<protein>
    <recommendedName>
        <fullName evidence="7">DUF1740-domain-containing protein</fullName>
    </recommendedName>
</protein>
<name>A0A0C9X5I7_9AGAR</name>
<feature type="compositionally biased region" description="Basic residues" evidence="4">
    <location>
        <begin position="51"/>
        <end position="65"/>
    </location>
</feature>
<dbReference type="PANTHER" id="PTHR13471">
    <property type="entry name" value="TETRATRICOPEPTIDE-LIKE HELICAL"/>
    <property type="match status" value="1"/>
</dbReference>
<dbReference type="STRING" id="1095629.A0A0C9X5I7"/>
<keyword evidence="6" id="KW-1185">Reference proteome</keyword>
<dbReference type="InterPro" id="IPR013633">
    <property type="entry name" value="NRDE-2"/>
</dbReference>
<proteinExistence type="inferred from homology"/>
<keyword evidence="3" id="KW-0539">Nucleus</keyword>
<feature type="region of interest" description="Disordered" evidence="4">
    <location>
        <begin position="205"/>
        <end position="231"/>
    </location>
</feature>
<evidence type="ECO:0000313" key="5">
    <source>
        <dbReference type="EMBL" id="KIK07430.1"/>
    </source>
</evidence>
<feature type="compositionally biased region" description="Low complexity" evidence="4">
    <location>
        <begin position="1"/>
        <end position="19"/>
    </location>
</feature>
<feature type="compositionally biased region" description="Low complexity" evidence="4">
    <location>
        <begin position="30"/>
        <end position="40"/>
    </location>
</feature>